<dbReference type="Pfam" id="PF04734">
    <property type="entry name" value="Ceramidase_alk"/>
    <property type="match status" value="1"/>
</dbReference>
<evidence type="ECO:0000259" key="4">
    <source>
        <dbReference type="Pfam" id="PF04734"/>
    </source>
</evidence>
<gene>
    <name evidence="6" type="ORF">LX15_000369</name>
</gene>
<dbReference type="Gene3D" id="2.60.40.2300">
    <property type="entry name" value="Neutral/alkaline non-lysosomal ceramidase, C-terminal domain"/>
    <property type="match status" value="1"/>
</dbReference>
<dbReference type="EMBL" id="JAMTCP010000002">
    <property type="protein sequence ID" value="MCP2256686.1"/>
    <property type="molecule type" value="Genomic_DNA"/>
</dbReference>
<feature type="domain" description="Neutral/alkaline non-lysosomal ceramidase C-terminal" evidence="5">
    <location>
        <begin position="517"/>
        <end position="675"/>
    </location>
</feature>
<name>A0ABT1HME1_STRSD</name>
<dbReference type="InterPro" id="IPR031331">
    <property type="entry name" value="NEUT/ALK_ceramidase_C"/>
</dbReference>
<dbReference type="InterPro" id="IPR006823">
    <property type="entry name" value="Ceramidase_alk"/>
</dbReference>
<feature type="domain" description="Neutral/alkaline non-lysosomal ceramidase N-terminal" evidence="4">
    <location>
        <begin position="37"/>
        <end position="515"/>
    </location>
</feature>
<evidence type="ECO:0000259" key="5">
    <source>
        <dbReference type="Pfam" id="PF17048"/>
    </source>
</evidence>
<proteinExistence type="inferred from homology"/>
<evidence type="ECO:0000256" key="3">
    <source>
        <dbReference type="RuleBase" id="RU366019"/>
    </source>
</evidence>
<protein>
    <recommendedName>
        <fullName evidence="3">Neutral ceramidase</fullName>
        <ecNumber evidence="3">3.5.1.23</ecNumber>
    </recommendedName>
</protein>
<comment type="similarity">
    <text evidence="1 3">Belongs to the neutral ceramidase family.</text>
</comment>
<evidence type="ECO:0000313" key="7">
    <source>
        <dbReference type="Proteomes" id="UP001205311"/>
    </source>
</evidence>
<keyword evidence="7" id="KW-1185">Reference proteome</keyword>
<dbReference type="Pfam" id="PF17048">
    <property type="entry name" value="Ceramidse_alk_C"/>
    <property type="match status" value="1"/>
</dbReference>
<keyword evidence="3" id="KW-0746">Sphingolipid metabolism</keyword>
<organism evidence="6 7">
    <name type="scientific">Streptoalloteichus tenebrarius (strain ATCC 17920 / DSM 40477 / JCM 4838 / CBS 697.72 / NBRC 16177 / NCIMB 11028 / NRRL B-12390 / A12253. 1 / ISP 5477)</name>
    <name type="common">Streptomyces tenebrarius</name>
    <dbReference type="NCBI Taxonomy" id="1933"/>
    <lineage>
        <taxon>Bacteria</taxon>
        <taxon>Bacillati</taxon>
        <taxon>Actinomycetota</taxon>
        <taxon>Actinomycetes</taxon>
        <taxon>Pseudonocardiales</taxon>
        <taxon>Pseudonocardiaceae</taxon>
        <taxon>Streptoalloteichus</taxon>
    </lineage>
</organism>
<dbReference type="PANTHER" id="PTHR12670:SF1">
    <property type="entry name" value="NEUTRAL CERAMIDASE"/>
    <property type="match status" value="1"/>
</dbReference>
<reference evidence="6 7" key="1">
    <citation type="submission" date="2022-06" db="EMBL/GenBank/DDBJ databases">
        <title>Genomic Encyclopedia of Archaeal and Bacterial Type Strains, Phase II (KMG-II): from individual species to whole genera.</title>
        <authorList>
            <person name="Goeker M."/>
        </authorList>
    </citation>
    <scope>NUCLEOTIDE SEQUENCE [LARGE SCALE GENOMIC DNA]</scope>
    <source>
        <strain evidence="6 7">DSM 40477</strain>
    </source>
</reference>
<dbReference type="RefSeq" id="WP_253667672.1">
    <property type="nucleotide sequence ID" value="NZ_JAMTCP010000002.1"/>
</dbReference>
<keyword evidence="3" id="KW-0443">Lipid metabolism</keyword>
<evidence type="ECO:0000256" key="2">
    <source>
        <dbReference type="ARBA" id="ARBA00022801"/>
    </source>
</evidence>
<dbReference type="PANTHER" id="PTHR12670">
    <property type="entry name" value="CERAMIDASE"/>
    <property type="match status" value="1"/>
</dbReference>
<dbReference type="EC" id="3.5.1.23" evidence="3"/>
<evidence type="ECO:0000256" key="1">
    <source>
        <dbReference type="ARBA" id="ARBA00009835"/>
    </source>
</evidence>
<dbReference type="Proteomes" id="UP001205311">
    <property type="component" value="Unassembled WGS sequence"/>
</dbReference>
<comment type="caution">
    <text evidence="6">The sequence shown here is derived from an EMBL/GenBank/DDBJ whole genome shotgun (WGS) entry which is preliminary data.</text>
</comment>
<keyword evidence="2 3" id="KW-0378">Hydrolase</keyword>
<evidence type="ECO:0000313" key="6">
    <source>
        <dbReference type="EMBL" id="MCP2256686.1"/>
    </source>
</evidence>
<dbReference type="InterPro" id="IPR031329">
    <property type="entry name" value="NEUT/ALK_ceramidase_N"/>
</dbReference>
<comment type="catalytic activity">
    <reaction evidence="3">
        <text>an N-acylsphing-4-enine + H2O = sphing-4-enine + a fatty acid</text>
        <dbReference type="Rhea" id="RHEA:20856"/>
        <dbReference type="ChEBI" id="CHEBI:15377"/>
        <dbReference type="ChEBI" id="CHEBI:28868"/>
        <dbReference type="ChEBI" id="CHEBI:52639"/>
        <dbReference type="ChEBI" id="CHEBI:57756"/>
        <dbReference type="EC" id="3.5.1.23"/>
    </reaction>
</comment>
<dbReference type="InterPro" id="IPR038445">
    <property type="entry name" value="NCDase_C_sf"/>
</dbReference>
<accession>A0ABT1HME1</accession>
<sequence>MPEHPCRALPALLTLVGALLLARTGEPAALLAAIPPFLVGRGVADITGEPAEAGMMGYASPRQRTSGIHLRQRSRAFVVVDRDSGHRVALVTVDLAMVFTAVRQAVLRRLALSLGNHYGDANVLITATHTHAGPGGFAHDTLYNITTLGHLPRTFAAIVDGIAESVERAHRDLAPGTVSLARGELHDASVNRSRRAFERNPAEERAVFPSGVDPTTTLLRFDRDDGPIGVINWFATHNTSMTVDNTLISGDNKGYAAYHWEREVSGVDYRDGRPGFVAAFAQTNAGDASPNLNLRPGSGPTEDEVENTRIIGLRQYAAARRLWDGPCEPLTGGVATRRSNVDMSRLPVRAEFTGSGRAERTGDALLGASFAAGSTEDGGGGLPIFREGVDANPVVRAVSEVLYRLAPTLRRRHAPKDVLLPPGVLGWTPRVLPLHLVRVGSLHLVGVPHEVTAVAGLRLRRTVARELGVSPRDVLVAGYANAYAGYLTTPEEYDQQDYEGGHTMYGRWQLPAYQQEFARLAADLRAGRPSAPGPRLPERFRDPVRLRPGVVLDAPPPGRRFGDVVREPAARYAPGHRVLVVFVGAHPNNDLHRGGTYLEVQRREDGTWRTVADDGDWSTRFRWSRWGLAASRIEVSWDIPPGTRPGEYRVTYHGDARDLFGRITPFRGVSRTFTVS</sequence>